<comment type="similarity">
    <text evidence="3">Belongs to the class IV-like SAM-binding methyltransferase superfamily. RNA methyltransferase NEP1 family.</text>
</comment>
<dbReference type="SUPFAM" id="SSF81301">
    <property type="entry name" value="Nucleotidyltransferase"/>
    <property type="match status" value="1"/>
</dbReference>
<dbReference type="PRINTS" id="PR00869">
    <property type="entry name" value="DNAPOLX"/>
</dbReference>
<evidence type="ECO:0000256" key="13">
    <source>
        <dbReference type="ARBA" id="ARBA00023204"/>
    </source>
</evidence>
<name>A0A9N9FLQ8_9GLOM</name>
<evidence type="ECO:0000256" key="10">
    <source>
        <dbReference type="ARBA" id="ARBA00022842"/>
    </source>
</evidence>
<dbReference type="AlphaFoldDB" id="A0A9N9FLQ8"/>
<dbReference type="GO" id="GO:0006284">
    <property type="term" value="P:base-excision repair"/>
    <property type="evidence" value="ECO:0007669"/>
    <property type="project" value="TreeGrafter"/>
</dbReference>
<keyword evidence="11" id="KW-0694">RNA-binding</keyword>
<dbReference type="Gene3D" id="3.30.210.10">
    <property type="entry name" value="DNA polymerase, thumb domain"/>
    <property type="match status" value="1"/>
</dbReference>
<keyword evidence="6 16" id="KW-0548">Nucleotidyltransferase</keyword>
<dbReference type="PANTHER" id="PTHR11276">
    <property type="entry name" value="DNA POLYMERASE TYPE-X FAMILY MEMBER"/>
    <property type="match status" value="1"/>
</dbReference>
<dbReference type="InterPro" id="IPR029028">
    <property type="entry name" value="Alpha/beta_knot_MTases"/>
</dbReference>
<feature type="non-terminal residue" evidence="18">
    <location>
        <position position="399"/>
    </location>
</feature>
<evidence type="ECO:0000256" key="16">
    <source>
        <dbReference type="RuleBase" id="RU366014"/>
    </source>
</evidence>
<dbReference type="Pfam" id="PF03587">
    <property type="entry name" value="EMG1"/>
    <property type="match status" value="1"/>
</dbReference>
<protein>
    <recommendedName>
        <fullName evidence="16">DNA polymerase</fullName>
        <ecNumber evidence="16">2.7.7.7</ecNumber>
    </recommendedName>
</protein>
<evidence type="ECO:0000256" key="12">
    <source>
        <dbReference type="ARBA" id="ARBA00022932"/>
    </source>
</evidence>
<dbReference type="GO" id="GO:0003677">
    <property type="term" value="F:DNA binding"/>
    <property type="evidence" value="ECO:0007669"/>
    <property type="project" value="UniProtKB-UniRule"/>
</dbReference>
<dbReference type="PRINTS" id="PR00870">
    <property type="entry name" value="DNAPOLXBETA"/>
</dbReference>
<evidence type="ECO:0000256" key="8">
    <source>
        <dbReference type="ARBA" id="ARBA00022730"/>
    </source>
</evidence>
<evidence type="ECO:0000256" key="1">
    <source>
        <dbReference type="ARBA" id="ARBA00001946"/>
    </source>
</evidence>
<dbReference type="EC" id="2.7.7.7" evidence="16"/>
<dbReference type="InterPro" id="IPR028207">
    <property type="entry name" value="DNA_pol_B_palm_palm"/>
</dbReference>
<dbReference type="SUPFAM" id="SSF75217">
    <property type="entry name" value="alpha/beta knot"/>
    <property type="match status" value="1"/>
</dbReference>
<dbReference type="Pfam" id="PF14792">
    <property type="entry name" value="DNA_pol_B_palm"/>
    <property type="match status" value="1"/>
</dbReference>
<dbReference type="SUPFAM" id="SSF47802">
    <property type="entry name" value="DNA polymerase beta, N-terminal domain-like"/>
    <property type="match status" value="1"/>
</dbReference>
<dbReference type="InterPro" id="IPR043519">
    <property type="entry name" value="NT_sf"/>
</dbReference>
<organism evidence="18 19">
    <name type="scientific">Diversispora eburnea</name>
    <dbReference type="NCBI Taxonomy" id="1213867"/>
    <lineage>
        <taxon>Eukaryota</taxon>
        <taxon>Fungi</taxon>
        <taxon>Fungi incertae sedis</taxon>
        <taxon>Mucoromycota</taxon>
        <taxon>Glomeromycotina</taxon>
        <taxon>Glomeromycetes</taxon>
        <taxon>Diversisporales</taxon>
        <taxon>Diversisporaceae</taxon>
        <taxon>Diversispora</taxon>
    </lineage>
</organism>
<feature type="domain" description="DNA-directed DNA polymerase X" evidence="17">
    <location>
        <begin position="8"/>
        <end position="285"/>
    </location>
</feature>
<evidence type="ECO:0000256" key="2">
    <source>
        <dbReference type="ARBA" id="ARBA00004123"/>
    </source>
</evidence>
<dbReference type="InterPro" id="IPR037160">
    <property type="entry name" value="DNA_Pol_thumb_sf"/>
</dbReference>
<evidence type="ECO:0000256" key="7">
    <source>
        <dbReference type="ARBA" id="ARBA00022723"/>
    </source>
</evidence>
<dbReference type="PANTHER" id="PTHR11276:SF42">
    <property type="entry name" value="DNA POLYMERASE BETA"/>
    <property type="match status" value="1"/>
</dbReference>
<evidence type="ECO:0000256" key="14">
    <source>
        <dbReference type="ARBA" id="ARBA00023242"/>
    </source>
</evidence>
<evidence type="ECO:0000256" key="4">
    <source>
        <dbReference type="ARBA" id="ARBA00022517"/>
    </source>
</evidence>
<gene>
    <name evidence="18" type="ORF">DEBURN_LOCUS6821</name>
</gene>
<reference evidence="18" key="1">
    <citation type="submission" date="2021-06" db="EMBL/GenBank/DDBJ databases">
        <authorList>
            <person name="Kallberg Y."/>
            <person name="Tangrot J."/>
            <person name="Rosling A."/>
        </authorList>
    </citation>
    <scope>NUCLEOTIDE SEQUENCE</scope>
    <source>
        <strain evidence="18">AZ414A</strain>
    </source>
</reference>
<dbReference type="InterPro" id="IPR022312">
    <property type="entry name" value="DNA_pol_X"/>
</dbReference>
<keyword evidence="13 16" id="KW-0234">DNA repair</keyword>
<evidence type="ECO:0000256" key="5">
    <source>
        <dbReference type="ARBA" id="ARBA00022679"/>
    </source>
</evidence>
<dbReference type="Pfam" id="PF14791">
    <property type="entry name" value="DNA_pol_B_thumb"/>
    <property type="match status" value="1"/>
</dbReference>
<evidence type="ECO:0000256" key="15">
    <source>
        <dbReference type="ARBA" id="ARBA00049244"/>
    </source>
</evidence>
<evidence type="ECO:0000256" key="3">
    <source>
        <dbReference type="ARBA" id="ARBA00008115"/>
    </source>
</evidence>
<evidence type="ECO:0000313" key="19">
    <source>
        <dbReference type="Proteomes" id="UP000789706"/>
    </source>
</evidence>
<evidence type="ECO:0000256" key="11">
    <source>
        <dbReference type="ARBA" id="ARBA00022884"/>
    </source>
</evidence>
<dbReference type="EMBL" id="CAJVPK010000743">
    <property type="protein sequence ID" value="CAG8545233.1"/>
    <property type="molecule type" value="Genomic_DNA"/>
</dbReference>
<comment type="caution">
    <text evidence="18">The sequence shown here is derived from an EMBL/GenBank/DDBJ whole genome shotgun (WGS) entry which is preliminary data.</text>
</comment>
<evidence type="ECO:0000256" key="6">
    <source>
        <dbReference type="ARBA" id="ARBA00022695"/>
    </source>
</evidence>
<sequence>MNISTISNTNNISTISTISKLAEKEKEVKDYHRERAYRAAVKSIKNHPKEITSGKEAQELKGIGQKIEKDPDVTPLLKFELPYIEELNHEIPREELEELRKQIVETLVKLDVRFMSRSCGSFRRGASTSRELNLFITHQGFKLNPNSTKAAISTTGNNILKRILVELKNSGFCTDYIQKGNCKYKAICQLPSSDTDKNPNLHRRIEFRISPYDHFWLGVLAWTGNSEFYRYLVKMAAEKNYILTDTIFAKKDPNTGELGPLILVESEQEIFELLDLEFVFPSDRNWKAVPKIPKTFEEKEFTRRLIVILEKSYLECLMALLDSPLNKAGLMQVYIHTINNVLIEVNPHIRIPRTFKRFSGLMVQLLHKYSIHSIDGKEKLLRVIKNPVKDYLPTRCVKL</sequence>
<keyword evidence="12 16" id="KW-0239">DNA-directed DNA polymerase</keyword>
<keyword evidence="10" id="KW-0460">Magnesium</keyword>
<dbReference type="Proteomes" id="UP000789706">
    <property type="component" value="Unassembled WGS sequence"/>
</dbReference>
<keyword evidence="14 16" id="KW-0539">Nucleus</keyword>
<dbReference type="Gene3D" id="1.10.150.110">
    <property type="entry name" value="DNA polymerase beta, N-terminal domain-like"/>
    <property type="match status" value="1"/>
</dbReference>
<keyword evidence="19" id="KW-1185">Reference proteome</keyword>
<comment type="subcellular location">
    <subcellularLocation>
        <location evidence="2 16">Nucleus</location>
    </subcellularLocation>
</comment>
<dbReference type="InterPro" id="IPR010996">
    <property type="entry name" value="HHH_MUS81"/>
</dbReference>
<keyword evidence="9 16" id="KW-0227">DNA damage</keyword>
<dbReference type="GO" id="GO:0005634">
    <property type="term" value="C:nucleus"/>
    <property type="evidence" value="ECO:0007669"/>
    <property type="project" value="UniProtKB-SubCell"/>
</dbReference>
<keyword evidence="8" id="KW-0699">rRNA-binding</keyword>
<dbReference type="GO" id="GO:0046872">
    <property type="term" value="F:metal ion binding"/>
    <property type="evidence" value="ECO:0007669"/>
    <property type="project" value="UniProtKB-UniRule"/>
</dbReference>
<comment type="similarity">
    <text evidence="16">Belongs to the DNA polymerase type-X family.</text>
</comment>
<evidence type="ECO:0000313" key="18">
    <source>
        <dbReference type="EMBL" id="CAG8545233.1"/>
    </source>
</evidence>
<dbReference type="InterPro" id="IPR002008">
    <property type="entry name" value="DNA_pol_X_beta-like"/>
</dbReference>
<dbReference type="GO" id="GO:0003887">
    <property type="term" value="F:DNA-directed DNA polymerase activity"/>
    <property type="evidence" value="ECO:0007669"/>
    <property type="project" value="UniProtKB-UniRule"/>
</dbReference>
<dbReference type="InterPro" id="IPR005304">
    <property type="entry name" value="Rbsml_bgen_MeTrfase_EMG1/NEP1"/>
</dbReference>
<dbReference type="GO" id="GO:0070475">
    <property type="term" value="P:rRNA base methylation"/>
    <property type="evidence" value="ECO:0007669"/>
    <property type="project" value="InterPro"/>
</dbReference>
<dbReference type="InterPro" id="IPR027421">
    <property type="entry name" value="DNA_pol_lamdba_lyase_dom_sf"/>
</dbReference>
<dbReference type="Gene3D" id="3.30.460.10">
    <property type="entry name" value="Beta Polymerase, domain 2"/>
    <property type="match status" value="1"/>
</dbReference>
<dbReference type="InterPro" id="IPR029398">
    <property type="entry name" value="PolB_thumb"/>
</dbReference>
<dbReference type="Pfam" id="PF14716">
    <property type="entry name" value="HHH_8"/>
    <property type="match status" value="1"/>
</dbReference>
<accession>A0A9N9FLQ8</accession>
<comment type="catalytic activity">
    <reaction evidence="15 16">
        <text>DNA(n) + a 2'-deoxyribonucleoside 5'-triphosphate = DNA(n+1) + diphosphate</text>
        <dbReference type="Rhea" id="RHEA:22508"/>
        <dbReference type="Rhea" id="RHEA-COMP:17339"/>
        <dbReference type="Rhea" id="RHEA-COMP:17340"/>
        <dbReference type="ChEBI" id="CHEBI:33019"/>
        <dbReference type="ChEBI" id="CHEBI:61560"/>
        <dbReference type="ChEBI" id="CHEBI:173112"/>
        <dbReference type="EC" id="2.7.7.7"/>
    </reaction>
</comment>
<keyword evidence="5 16" id="KW-0808">Transferase</keyword>
<dbReference type="GO" id="GO:0019843">
    <property type="term" value="F:rRNA binding"/>
    <property type="evidence" value="ECO:0007669"/>
    <property type="project" value="UniProtKB-KW"/>
</dbReference>
<dbReference type="GO" id="GO:0070037">
    <property type="term" value="F:rRNA (pseudouridine) methyltransferase activity"/>
    <property type="evidence" value="ECO:0007669"/>
    <property type="project" value="InterPro"/>
</dbReference>
<keyword evidence="7" id="KW-0479">Metal-binding</keyword>
<evidence type="ECO:0000256" key="9">
    <source>
        <dbReference type="ARBA" id="ARBA00022763"/>
    </source>
</evidence>
<keyword evidence="4" id="KW-0690">Ribosome biogenesis</keyword>
<proteinExistence type="inferred from homology"/>
<dbReference type="InterPro" id="IPR002054">
    <property type="entry name" value="DNA-dir_DNA_pol_X"/>
</dbReference>
<dbReference type="GO" id="GO:0006303">
    <property type="term" value="P:double-strand break repair via nonhomologous end joining"/>
    <property type="evidence" value="ECO:0007669"/>
    <property type="project" value="TreeGrafter"/>
</dbReference>
<dbReference type="SMART" id="SM00483">
    <property type="entry name" value="POLXc"/>
    <property type="match status" value="1"/>
</dbReference>
<comment type="function">
    <text evidence="16">DNA polymerase that functions in several pathways of DNA repair. Involved in base excision repair (BER) responsible for repair of lesions that give rise to abasic (AP) sites in DNA. Also contributes to DNA double-strand break repair by non-homologous end joining and homologous recombination. Has both template-dependent and template-independent (terminal transferase) DNA polymerase activities. Has also a 5'-deoxyribose-5-phosphate lyase (dRP lyase) activity.</text>
</comment>
<comment type="cofactor">
    <cofactor evidence="1">
        <name>Mg(2+)</name>
        <dbReference type="ChEBI" id="CHEBI:18420"/>
    </cofactor>
</comment>
<evidence type="ECO:0000259" key="17">
    <source>
        <dbReference type="SMART" id="SM00483"/>
    </source>
</evidence>
<dbReference type="InterPro" id="IPR029026">
    <property type="entry name" value="tRNA_m1G_MTases_N"/>
</dbReference>
<feature type="non-terminal residue" evidence="18">
    <location>
        <position position="1"/>
    </location>
</feature>
<dbReference type="Gene3D" id="3.40.1280.10">
    <property type="match status" value="1"/>
</dbReference>
<dbReference type="OrthoDB" id="205514at2759"/>